<protein>
    <submittedName>
        <fullName evidence="3">VanZ like protein</fullName>
    </submittedName>
</protein>
<dbReference type="OrthoDB" id="291892at2"/>
<dbReference type="NCBIfam" id="NF037970">
    <property type="entry name" value="vanZ_1"/>
    <property type="match status" value="1"/>
</dbReference>
<dbReference type="Proteomes" id="UP000285120">
    <property type="component" value="Unassembled WGS sequence"/>
</dbReference>
<proteinExistence type="predicted"/>
<reference evidence="3 4" key="1">
    <citation type="submission" date="2018-09" db="EMBL/GenBank/DDBJ databases">
        <title>Genomic Encyclopedia of Archaeal and Bacterial Type Strains, Phase II (KMG-II): from individual species to whole genera.</title>
        <authorList>
            <person name="Goeker M."/>
        </authorList>
    </citation>
    <scope>NUCLEOTIDE SEQUENCE [LARGE SCALE GENOMIC DNA]</scope>
    <source>
        <strain evidence="3 4">DSM 17008</strain>
    </source>
</reference>
<sequence>MWNTKYIWGTAALGWCLIIAAATRMTFFTGSSTERMFTNPFLDAAVVNFFLRKSVHLAAFGLLAVLCWLALRGASLRFIKAWALAAGYGLVDEWHQSFMPERTALFTDVLINAAGAAAALLAVGLVLFVRRRQSKKRLFT</sequence>
<gene>
    <name evidence="3" type="ORF">ATL39_0420</name>
</gene>
<keyword evidence="1" id="KW-0812">Transmembrane</keyword>
<keyword evidence="4" id="KW-1185">Reference proteome</keyword>
<evidence type="ECO:0000256" key="1">
    <source>
        <dbReference type="SAM" id="Phobius"/>
    </source>
</evidence>
<accession>A0A419V825</accession>
<comment type="caution">
    <text evidence="3">The sequence shown here is derived from an EMBL/GenBank/DDBJ whole genome shotgun (WGS) entry which is preliminary data.</text>
</comment>
<feature type="transmembrane region" description="Helical" evidence="1">
    <location>
        <begin position="49"/>
        <end position="71"/>
    </location>
</feature>
<dbReference type="RefSeq" id="WP_120191620.1">
    <property type="nucleotide sequence ID" value="NZ_RAPK01000006.1"/>
</dbReference>
<evidence type="ECO:0000259" key="2">
    <source>
        <dbReference type="Pfam" id="PF04892"/>
    </source>
</evidence>
<dbReference type="InterPro" id="IPR006976">
    <property type="entry name" value="VanZ-like"/>
</dbReference>
<feature type="domain" description="VanZ-like" evidence="2">
    <location>
        <begin position="44"/>
        <end position="123"/>
    </location>
</feature>
<organism evidence="3 4">
    <name type="scientific">Sinobaca qinghaiensis</name>
    <dbReference type="NCBI Taxonomy" id="342944"/>
    <lineage>
        <taxon>Bacteria</taxon>
        <taxon>Bacillati</taxon>
        <taxon>Bacillota</taxon>
        <taxon>Bacilli</taxon>
        <taxon>Bacillales</taxon>
        <taxon>Sporolactobacillaceae</taxon>
        <taxon>Sinobaca</taxon>
    </lineage>
</organism>
<feature type="transmembrane region" description="Helical" evidence="1">
    <location>
        <begin position="6"/>
        <end position="28"/>
    </location>
</feature>
<dbReference type="AlphaFoldDB" id="A0A419V825"/>
<dbReference type="Pfam" id="PF04892">
    <property type="entry name" value="VanZ"/>
    <property type="match status" value="1"/>
</dbReference>
<keyword evidence="1" id="KW-1133">Transmembrane helix</keyword>
<name>A0A419V825_9BACL</name>
<evidence type="ECO:0000313" key="3">
    <source>
        <dbReference type="EMBL" id="RKD76207.1"/>
    </source>
</evidence>
<keyword evidence="1" id="KW-0472">Membrane</keyword>
<evidence type="ECO:0000313" key="4">
    <source>
        <dbReference type="Proteomes" id="UP000285120"/>
    </source>
</evidence>
<dbReference type="EMBL" id="RAPK01000006">
    <property type="protein sequence ID" value="RKD76207.1"/>
    <property type="molecule type" value="Genomic_DNA"/>
</dbReference>
<feature type="transmembrane region" description="Helical" evidence="1">
    <location>
        <begin position="109"/>
        <end position="129"/>
    </location>
</feature>